<dbReference type="EMBL" id="JAMFMB010000031">
    <property type="protein sequence ID" value="MCL6285584.1"/>
    <property type="molecule type" value="Genomic_DNA"/>
</dbReference>
<comment type="caution">
    <text evidence="1">The sequence shown here is derived from an EMBL/GenBank/DDBJ whole genome shotgun (WGS) entry which is preliminary data.</text>
</comment>
<reference evidence="1" key="1">
    <citation type="submission" date="2022-05" db="EMBL/GenBank/DDBJ databases">
        <authorList>
            <person name="Park J.-S."/>
        </authorList>
    </citation>
    <scope>NUCLEOTIDE SEQUENCE</scope>
    <source>
        <strain evidence="1">2012CJ41-6</strain>
    </source>
</reference>
<keyword evidence="2" id="KW-1185">Reference proteome</keyword>
<dbReference type="Proteomes" id="UP001203880">
    <property type="component" value="Unassembled WGS sequence"/>
</dbReference>
<evidence type="ECO:0000313" key="1">
    <source>
        <dbReference type="EMBL" id="MCL6285584.1"/>
    </source>
</evidence>
<organism evidence="1 2">
    <name type="scientific">Ruegeria spongiae</name>
    <dbReference type="NCBI Taxonomy" id="2942209"/>
    <lineage>
        <taxon>Bacteria</taxon>
        <taxon>Pseudomonadati</taxon>
        <taxon>Pseudomonadota</taxon>
        <taxon>Alphaproteobacteria</taxon>
        <taxon>Rhodobacterales</taxon>
        <taxon>Roseobacteraceae</taxon>
        <taxon>Ruegeria</taxon>
    </lineage>
</organism>
<dbReference type="RefSeq" id="WP_249712500.1">
    <property type="nucleotide sequence ID" value="NZ_JAMFMB010000031.1"/>
</dbReference>
<accession>A0ABT0Q6T0</accession>
<protein>
    <submittedName>
        <fullName evidence="1">Uncharacterized protein</fullName>
    </submittedName>
</protein>
<gene>
    <name evidence="1" type="ORF">M3P21_18805</name>
</gene>
<sequence length="89" mass="9010">MADLPVHIQNAAFEAHMSAAERIASALGIERAAPGQVAHALAHAYGEALGLCIASGATSAQIRMIGQVATDAIDSMITKVHVATCEGSA</sequence>
<evidence type="ECO:0000313" key="2">
    <source>
        <dbReference type="Proteomes" id="UP001203880"/>
    </source>
</evidence>
<proteinExistence type="predicted"/>
<name>A0ABT0Q6T0_9RHOB</name>